<dbReference type="AlphaFoldDB" id="A0A1G4E618"/>
<feature type="compositionally biased region" description="Basic and acidic residues" evidence="1">
    <location>
        <begin position="215"/>
        <end position="228"/>
    </location>
</feature>
<evidence type="ECO:0000313" key="2">
    <source>
        <dbReference type="EMBL" id="SCA59572.1"/>
    </source>
</evidence>
<evidence type="ECO:0000313" key="3">
    <source>
        <dbReference type="Proteomes" id="UP000196402"/>
    </source>
</evidence>
<accession>A0A1G4E618</accession>
<dbReference type="VEuPathDB" id="PlasmoDB:PVW1_000007700"/>
<organism evidence="2 3">
    <name type="scientific">Plasmodium vivax</name>
    <name type="common">malaria parasite P. vivax</name>
    <dbReference type="NCBI Taxonomy" id="5855"/>
    <lineage>
        <taxon>Eukaryota</taxon>
        <taxon>Sar</taxon>
        <taxon>Alveolata</taxon>
        <taxon>Apicomplexa</taxon>
        <taxon>Aconoidasida</taxon>
        <taxon>Haemosporida</taxon>
        <taxon>Plasmodiidae</taxon>
        <taxon>Plasmodium</taxon>
        <taxon>Plasmodium (Plasmodium)</taxon>
    </lineage>
</organism>
<sequence>MPNILDDEKLSDLRTKYFYGQLNNGTDACQGEVFYVSAERILKHYNVHQDVHDKILKGLCYVYGNNFRKETDDDICNFLYYWLGGILYDNFNHRINLNNIISKVFIHLRNHSVKKCTAPTYFNIKEVGYFEDIKLFFDYSKDYDTYKKQITKNNLPCHENYNEYLQKYVAKYKEFEGKCKSDRTSGYCKAFNEYFDKKDPSNLSNWTCNLQQNKTEEEQAHGETKEMQKQQLQASERGKNSVTLTGGFEEGRGQGDKGLGSSVYPSSKETTEMGSNSPPSYDPPTPTITKSIVTAASAAGLLVPPFLIYNFTPVRSWINKLLGRNQIYRNPLTERELIENSYQPDNFDSERNRYNIMYRPE</sequence>
<dbReference type="VEuPathDB" id="PlasmoDB:PVPAM_080010800"/>
<evidence type="ECO:0000256" key="1">
    <source>
        <dbReference type="SAM" id="MobiDB-lite"/>
    </source>
</evidence>
<reference evidence="2 3" key="1">
    <citation type="submission" date="2016-07" db="EMBL/GenBank/DDBJ databases">
        <authorList>
            <consortium name="Pathogen Informatics"/>
        </authorList>
    </citation>
    <scope>NUCLEOTIDE SEQUENCE [LARGE SCALE GENOMIC DNA]</scope>
</reference>
<dbReference type="Pfam" id="PF05795">
    <property type="entry name" value="Plasmodium_Vir"/>
    <property type="match status" value="1"/>
</dbReference>
<gene>
    <name evidence="2" type="ORF">PVT01_000020600</name>
</gene>
<feature type="region of interest" description="Disordered" evidence="1">
    <location>
        <begin position="215"/>
        <end position="286"/>
    </location>
</feature>
<dbReference type="InterPro" id="IPR008780">
    <property type="entry name" value="Plasmodium_Vir"/>
</dbReference>
<name>A0A1G4E618_PLAVI</name>
<feature type="compositionally biased region" description="Polar residues" evidence="1">
    <location>
        <begin position="263"/>
        <end position="279"/>
    </location>
</feature>
<feature type="compositionally biased region" description="Polar residues" evidence="1">
    <location>
        <begin position="229"/>
        <end position="244"/>
    </location>
</feature>
<dbReference type="EMBL" id="FLYH01000023">
    <property type="protein sequence ID" value="SCA59572.1"/>
    <property type="molecule type" value="Genomic_DNA"/>
</dbReference>
<dbReference type="Proteomes" id="UP000196402">
    <property type="component" value="Unassembled WGS sequence"/>
</dbReference>
<proteinExistence type="predicted"/>
<protein>
    <submittedName>
        <fullName evidence="2">VIR protein</fullName>
    </submittedName>
</protein>
<dbReference type="VEuPathDB" id="PlasmoDB:PVP01_0007400"/>